<feature type="region of interest" description="Disordered" evidence="1">
    <location>
        <begin position="22"/>
        <end position="58"/>
    </location>
</feature>
<comment type="caution">
    <text evidence="2">The sequence shown here is derived from an EMBL/GenBank/DDBJ whole genome shotgun (WGS) entry which is preliminary data.</text>
</comment>
<name>A0A8H2HUN6_ORBOL</name>
<gene>
    <name evidence="2" type="ORF">EYR41_003798</name>
</gene>
<organism evidence="2 3">
    <name type="scientific">Orbilia oligospora</name>
    <name type="common">Nematode-trapping fungus</name>
    <name type="synonym">Arthrobotrys oligospora</name>
    <dbReference type="NCBI Taxonomy" id="2813651"/>
    <lineage>
        <taxon>Eukaryota</taxon>
        <taxon>Fungi</taxon>
        <taxon>Dikarya</taxon>
        <taxon>Ascomycota</taxon>
        <taxon>Pezizomycotina</taxon>
        <taxon>Orbiliomycetes</taxon>
        <taxon>Orbiliales</taxon>
        <taxon>Orbiliaceae</taxon>
        <taxon>Orbilia</taxon>
    </lineage>
</organism>
<sequence length="189" mass="21227">MNSYHYRSLGFYSYFDRLGSNPCPSHHEPQHPEPSSGTVPDPSGILNPEPRHSRSLSSTNLAVEYGENWMKGRQHETANEPGNNRPGFGGGHTRLNGRHHRRVQRLNRIESTILSALSGCHILFDNKIYILLTLSPHYSGRAHSLSAVSSCAVWGQVVWFGRTPLPTIPFQDRTRKGHPNSHSDTLPWS</sequence>
<dbReference type="AlphaFoldDB" id="A0A8H2HUN6"/>
<evidence type="ECO:0000313" key="2">
    <source>
        <dbReference type="EMBL" id="TGJ71868.1"/>
    </source>
</evidence>
<feature type="compositionally biased region" description="Polar residues" evidence="1">
    <location>
        <begin position="180"/>
        <end position="189"/>
    </location>
</feature>
<proteinExistence type="predicted"/>
<protein>
    <submittedName>
        <fullName evidence="2">Uncharacterized protein</fullName>
    </submittedName>
</protein>
<evidence type="ECO:0000313" key="3">
    <source>
        <dbReference type="Proteomes" id="UP000297595"/>
    </source>
</evidence>
<dbReference type="Proteomes" id="UP000297595">
    <property type="component" value="Unassembled WGS sequence"/>
</dbReference>
<dbReference type="EMBL" id="SOZJ01000002">
    <property type="protein sequence ID" value="TGJ71868.1"/>
    <property type="molecule type" value="Genomic_DNA"/>
</dbReference>
<feature type="region of interest" description="Disordered" evidence="1">
    <location>
        <begin position="169"/>
        <end position="189"/>
    </location>
</feature>
<reference evidence="2 3" key="1">
    <citation type="submission" date="2019-03" db="EMBL/GenBank/DDBJ databases">
        <title>Nematode-trapping fungi genome.</title>
        <authorList>
            <person name="Vidal-Diez De Ulzurrun G."/>
        </authorList>
    </citation>
    <scope>NUCLEOTIDE SEQUENCE [LARGE SCALE GENOMIC DNA]</scope>
    <source>
        <strain evidence="2 3">TWF154</strain>
    </source>
</reference>
<feature type="region of interest" description="Disordered" evidence="1">
    <location>
        <begin position="73"/>
        <end position="97"/>
    </location>
</feature>
<accession>A0A8H2HUN6</accession>
<evidence type="ECO:0000256" key="1">
    <source>
        <dbReference type="SAM" id="MobiDB-lite"/>
    </source>
</evidence>